<keyword evidence="13" id="KW-0234">DNA repair</keyword>
<dbReference type="PANTHER" id="PTHR46239:SF1">
    <property type="entry name" value="DNA REPAIR PROTEIN RAD51 HOMOLOG 3"/>
    <property type="match status" value="1"/>
</dbReference>
<dbReference type="FunFam" id="3.40.50.300:FF:001103">
    <property type="entry name" value="DNA repair protein RAD51 homolog 3"/>
    <property type="match status" value="1"/>
</dbReference>
<dbReference type="InterPro" id="IPR016467">
    <property type="entry name" value="DNA_recomb/repair_RecA-like"/>
</dbReference>
<dbReference type="GO" id="GO:0008821">
    <property type="term" value="F:crossover junction DNA endonuclease activity"/>
    <property type="evidence" value="ECO:0007669"/>
    <property type="project" value="TreeGrafter"/>
</dbReference>
<keyword evidence="8" id="KW-0227">DNA damage</keyword>
<evidence type="ECO:0000256" key="10">
    <source>
        <dbReference type="ARBA" id="ARBA00023125"/>
    </source>
</evidence>
<evidence type="ECO:0000256" key="3">
    <source>
        <dbReference type="ARBA" id="ARBA00004556"/>
    </source>
</evidence>
<dbReference type="GO" id="GO:0007131">
    <property type="term" value="P:reciprocal meiotic recombination"/>
    <property type="evidence" value="ECO:0007669"/>
    <property type="project" value="TreeGrafter"/>
</dbReference>
<name>A0A8C7WQW6_9TELE</name>
<dbReference type="PROSITE" id="PS50162">
    <property type="entry name" value="RECA_2"/>
    <property type="match status" value="1"/>
</dbReference>
<evidence type="ECO:0000256" key="16">
    <source>
        <dbReference type="ARBA" id="ARBA00078130"/>
    </source>
</evidence>
<dbReference type="PANTHER" id="PTHR46239">
    <property type="entry name" value="DNA REPAIR PROTEIN RAD51 HOMOLOG 3 RAD51C"/>
    <property type="match status" value="1"/>
</dbReference>
<reference evidence="19" key="1">
    <citation type="submission" date="2025-08" db="UniProtKB">
        <authorList>
            <consortium name="Ensembl"/>
        </authorList>
    </citation>
    <scope>IDENTIFICATION</scope>
</reference>
<evidence type="ECO:0000256" key="12">
    <source>
        <dbReference type="ARBA" id="ARBA00023172"/>
    </source>
</evidence>
<evidence type="ECO:0000256" key="1">
    <source>
        <dbReference type="ARBA" id="ARBA00004123"/>
    </source>
</evidence>
<keyword evidence="14" id="KW-0539">Nucleus</keyword>
<evidence type="ECO:0000256" key="14">
    <source>
        <dbReference type="ARBA" id="ARBA00023242"/>
    </source>
</evidence>
<feature type="domain" description="RecA family profile 1" evidence="18">
    <location>
        <begin position="56"/>
        <end position="243"/>
    </location>
</feature>
<evidence type="ECO:0000256" key="7">
    <source>
        <dbReference type="ARBA" id="ARBA00022741"/>
    </source>
</evidence>
<evidence type="ECO:0000313" key="20">
    <source>
        <dbReference type="Proteomes" id="UP000694383"/>
    </source>
</evidence>
<evidence type="ECO:0000313" key="19">
    <source>
        <dbReference type="Ensembl" id="ENSOSIP00000002008.1"/>
    </source>
</evidence>
<evidence type="ECO:0000256" key="9">
    <source>
        <dbReference type="ARBA" id="ARBA00022840"/>
    </source>
</evidence>
<comment type="similarity">
    <text evidence="4">Belongs to the RecA family. RAD51 subfamily.</text>
</comment>
<dbReference type="Ensembl" id="ENSOSIT00000002141.1">
    <property type="protein sequence ID" value="ENSOSIP00000002008.1"/>
    <property type="gene ID" value="ENSOSIG00000001097.1"/>
</dbReference>
<organism evidence="19 20">
    <name type="scientific">Oryzias sinensis</name>
    <name type="common">Chinese medaka</name>
    <dbReference type="NCBI Taxonomy" id="183150"/>
    <lineage>
        <taxon>Eukaryota</taxon>
        <taxon>Metazoa</taxon>
        <taxon>Chordata</taxon>
        <taxon>Craniata</taxon>
        <taxon>Vertebrata</taxon>
        <taxon>Euteleostomi</taxon>
        <taxon>Actinopterygii</taxon>
        <taxon>Neopterygii</taxon>
        <taxon>Teleostei</taxon>
        <taxon>Neoteleostei</taxon>
        <taxon>Acanthomorphata</taxon>
        <taxon>Ovalentaria</taxon>
        <taxon>Atherinomorphae</taxon>
        <taxon>Beloniformes</taxon>
        <taxon>Adrianichthyidae</taxon>
        <taxon>Oryziinae</taxon>
        <taxon>Oryzias</taxon>
    </lineage>
</organism>
<dbReference type="CDD" id="cd19492">
    <property type="entry name" value="Rad51C"/>
    <property type="match status" value="1"/>
</dbReference>
<dbReference type="GO" id="GO:0048471">
    <property type="term" value="C:perinuclear region of cytoplasm"/>
    <property type="evidence" value="ECO:0007669"/>
    <property type="project" value="UniProtKB-SubCell"/>
</dbReference>
<dbReference type="GO" id="GO:0033065">
    <property type="term" value="C:Rad51C-XRCC3 complex"/>
    <property type="evidence" value="ECO:0007669"/>
    <property type="project" value="TreeGrafter"/>
</dbReference>
<evidence type="ECO:0000256" key="6">
    <source>
        <dbReference type="ARBA" id="ARBA00022553"/>
    </source>
</evidence>
<dbReference type="GO" id="GO:0005524">
    <property type="term" value="F:ATP binding"/>
    <property type="evidence" value="ECO:0007669"/>
    <property type="project" value="UniProtKB-KW"/>
</dbReference>
<keyword evidence="5" id="KW-0963">Cytoplasm</keyword>
<evidence type="ECO:0000259" key="18">
    <source>
        <dbReference type="PROSITE" id="PS50162"/>
    </source>
</evidence>
<evidence type="ECO:0000256" key="17">
    <source>
        <dbReference type="ARBA" id="ARBA00079681"/>
    </source>
</evidence>
<reference evidence="19" key="2">
    <citation type="submission" date="2025-09" db="UniProtKB">
        <authorList>
            <consortium name="Ensembl"/>
        </authorList>
    </citation>
    <scope>IDENTIFICATION</scope>
</reference>
<evidence type="ECO:0000256" key="2">
    <source>
        <dbReference type="ARBA" id="ARBA00004173"/>
    </source>
</evidence>
<keyword evidence="6" id="KW-0597">Phosphoprotein</keyword>
<dbReference type="GO" id="GO:0140664">
    <property type="term" value="F:ATP-dependent DNA damage sensor activity"/>
    <property type="evidence" value="ECO:0007669"/>
    <property type="project" value="InterPro"/>
</dbReference>
<keyword evidence="7" id="KW-0547">Nucleotide-binding</keyword>
<evidence type="ECO:0000256" key="13">
    <source>
        <dbReference type="ARBA" id="ARBA00023204"/>
    </source>
</evidence>
<dbReference type="GO" id="GO:0034101">
    <property type="term" value="P:erythrocyte homeostasis"/>
    <property type="evidence" value="ECO:0007669"/>
    <property type="project" value="Ensembl"/>
</dbReference>
<dbReference type="GO" id="GO:0005657">
    <property type="term" value="C:replication fork"/>
    <property type="evidence" value="ECO:0007669"/>
    <property type="project" value="TreeGrafter"/>
</dbReference>
<evidence type="ECO:0000256" key="15">
    <source>
        <dbReference type="ARBA" id="ARBA00040674"/>
    </source>
</evidence>
<proteinExistence type="inferred from homology"/>
<keyword evidence="20" id="KW-1185">Reference proteome</keyword>
<dbReference type="InterPro" id="IPR020588">
    <property type="entry name" value="RecA_ATP-bd"/>
</dbReference>
<dbReference type="InterPro" id="IPR052093">
    <property type="entry name" value="HR_Repair_Mediator"/>
</dbReference>
<accession>A0A8C7WQW6</accession>
<dbReference type="GeneTree" id="ENSGT00940000156805"/>
<keyword evidence="9" id="KW-0067">ATP-binding</keyword>
<dbReference type="Gene3D" id="3.40.50.300">
    <property type="entry name" value="P-loop containing nucleotide triphosphate hydrolases"/>
    <property type="match status" value="1"/>
</dbReference>
<keyword evidence="11" id="KW-0496">Mitochondrion</keyword>
<comment type="subcellular location">
    <subcellularLocation>
        <location evidence="3">Cytoplasm</location>
        <location evidence="3">Perinuclear region</location>
    </subcellularLocation>
    <subcellularLocation>
        <location evidence="2">Mitochondrion</location>
    </subcellularLocation>
    <subcellularLocation>
        <location evidence="1">Nucleus</location>
    </subcellularLocation>
</comment>
<protein>
    <recommendedName>
        <fullName evidence="15">DNA repair protein RAD51 homolog 3</fullName>
    </recommendedName>
    <alternativeName>
        <fullName evidence="16">RAD51 homolog C</fullName>
    </alternativeName>
    <alternativeName>
        <fullName evidence="17">RAD51-like protein 2</fullName>
    </alternativeName>
</protein>
<dbReference type="GO" id="GO:0001776">
    <property type="term" value="P:leukocyte homeostasis"/>
    <property type="evidence" value="ECO:0007669"/>
    <property type="project" value="Ensembl"/>
</dbReference>
<dbReference type="GO" id="GO:0007596">
    <property type="term" value="P:blood coagulation"/>
    <property type="evidence" value="ECO:0007669"/>
    <property type="project" value="Ensembl"/>
</dbReference>
<keyword evidence="12" id="KW-0233">DNA recombination</keyword>
<dbReference type="AlphaFoldDB" id="A0A8C7WQW6"/>
<dbReference type="PIRSF" id="PIRSF005856">
    <property type="entry name" value="Rad51"/>
    <property type="match status" value="1"/>
</dbReference>
<dbReference type="InterPro" id="IPR027417">
    <property type="entry name" value="P-loop_NTPase"/>
</dbReference>
<dbReference type="GO" id="GO:0005739">
    <property type="term" value="C:mitochondrion"/>
    <property type="evidence" value="ECO:0007669"/>
    <property type="project" value="UniProtKB-SubCell"/>
</dbReference>
<dbReference type="Pfam" id="PF08423">
    <property type="entry name" value="Rad51"/>
    <property type="match status" value="1"/>
</dbReference>
<evidence type="ECO:0000256" key="5">
    <source>
        <dbReference type="ARBA" id="ARBA00022490"/>
    </source>
</evidence>
<dbReference type="Proteomes" id="UP000694383">
    <property type="component" value="Unplaced"/>
</dbReference>
<evidence type="ECO:0000256" key="11">
    <source>
        <dbReference type="ARBA" id="ARBA00023128"/>
    </source>
</evidence>
<dbReference type="GO" id="GO:0000707">
    <property type="term" value="P:meiotic DNA recombinase assembly"/>
    <property type="evidence" value="ECO:0007669"/>
    <property type="project" value="TreeGrafter"/>
</dbReference>
<dbReference type="GO" id="GO:0000400">
    <property type="term" value="F:four-way junction DNA binding"/>
    <property type="evidence" value="ECO:0007669"/>
    <property type="project" value="TreeGrafter"/>
</dbReference>
<dbReference type="SUPFAM" id="SSF52540">
    <property type="entry name" value="P-loop containing nucleoside triphosphate hydrolases"/>
    <property type="match status" value="1"/>
</dbReference>
<dbReference type="InterPro" id="IPR013632">
    <property type="entry name" value="Rad51_C"/>
</dbReference>
<dbReference type="GO" id="GO:0033063">
    <property type="term" value="C:Rad51B-Rad51C-Rad51D-XRCC2 complex"/>
    <property type="evidence" value="ECO:0007669"/>
    <property type="project" value="TreeGrafter"/>
</dbReference>
<evidence type="ECO:0000256" key="8">
    <source>
        <dbReference type="ARBA" id="ARBA00022763"/>
    </source>
</evidence>
<evidence type="ECO:0000256" key="4">
    <source>
        <dbReference type="ARBA" id="ARBA00007095"/>
    </source>
</evidence>
<keyword evidence="10" id="KW-0238">DNA-binding</keyword>
<sequence>MKKLQSVGHKLCSILIIHCQTNRSMNVFVFLVALEAANHEAGEAVTALELLQRERECGSITTFSSQLDHALKGGLPVGKVTEICGAPGVGKTQLCLQLSVDVQIPRSFGGLEAQVIFMDTEGSFVLQRVVDIAAAVVRHFSLLAEDGEQKDAMQTFNMESILSNIFLVRCHDYVELQAELLLLPGFLRDKPRVRLLVIDSVAFPFRQHLDDLSQRTRLLQGLAKQVISMATRHNIAVVITNQMTTRLQDSQSHLVPALGEIWGHASTTRIILQWEGSQQVAAIVKSPCCMDMAIQYQITSEGFRDANQPEITLTNQRSL</sequence>